<evidence type="ECO:0000256" key="1">
    <source>
        <dbReference type="ARBA" id="ARBA00006484"/>
    </source>
</evidence>
<sequence length="253" mass="27943">MRTVLITGASSGIGEACALELAKENKYRFLLCARRVEKLEELIQKIKTINPNTETHSFKLDVRNSDEVETTLSNLPEEWKKVDILINNAGLSQGLDSIQDGKIGDWDRMIDTNVKGLLYVTKYVIPMMEGSDQAHIINLGSIAGKEVYPNGNVYCATKHAVDALTKAMRIDLLAKGIKVTSIDPGMVETEFSEVRFHGDKERAKNVYTGLTALSGQDIAEIVSFVLSRPKHVNINDLLVMPTAQANGTIVIRK</sequence>
<reference evidence="4" key="2">
    <citation type="submission" date="2020-09" db="EMBL/GenBank/DDBJ databases">
        <authorList>
            <person name="Sun Q."/>
            <person name="Zhou Y."/>
        </authorList>
    </citation>
    <scope>NUCLEOTIDE SEQUENCE</scope>
    <source>
        <strain evidence="4">CGMCC 1.15966</strain>
    </source>
</reference>
<dbReference type="PANTHER" id="PTHR42901">
    <property type="entry name" value="ALCOHOL DEHYDROGENASE"/>
    <property type="match status" value="1"/>
</dbReference>
<evidence type="ECO:0000256" key="3">
    <source>
        <dbReference type="RuleBase" id="RU000363"/>
    </source>
</evidence>
<dbReference type="PANTHER" id="PTHR42901:SF1">
    <property type="entry name" value="ALCOHOL DEHYDROGENASE"/>
    <property type="match status" value="1"/>
</dbReference>
<dbReference type="Proteomes" id="UP000614460">
    <property type="component" value="Unassembled WGS sequence"/>
</dbReference>
<evidence type="ECO:0000313" key="5">
    <source>
        <dbReference type="Proteomes" id="UP000614460"/>
    </source>
</evidence>
<dbReference type="FunFam" id="3.40.50.720:FF:000047">
    <property type="entry name" value="NADP-dependent L-serine/L-allo-threonine dehydrogenase"/>
    <property type="match status" value="1"/>
</dbReference>
<dbReference type="SUPFAM" id="SSF51735">
    <property type="entry name" value="NAD(P)-binding Rossmann-fold domains"/>
    <property type="match status" value="1"/>
</dbReference>
<dbReference type="PRINTS" id="PR00080">
    <property type="entry name" value="SDRFAMILY"/>
</dbReference>
<evidence type="ECO:0000313" key="4">
    <source>
        <dbReference type="EMBL" id="GGE34054.1"/>
    </source>
</evidence>
<dbReference type="AlphaFoldDB" id="A0A8H9G336"/>
<accession>A0A8H9G336</accession>
<reference evidence="4" key="1">
    <citation type="journal article" date="2014" name="Int. J. Syst. Evol. Microbiol.">
        <title>Complete genome sequence of Corynebacterium casei LMG S-19264T (=DSM 44701T), isolated from a smear-ripened cheese.</title>
        <authorList>
            <consortium name="US DOE Joint Genome Institute (JGI-PGF)"/>
            <person name="Walter F."/>
            <person name="Albersmeier A."/>
            <person name="Kalinowski J."/>
            <person name="Ruckert C."/>
        </authorList>
    </citation>
    <scope>NUCLEOTIDE SEQUENCE</scope>
    <source>
        <strain evidence="4">CGMCC 1.15966</strain>
    </source>
</reference>
<dbReference type="InterPro" id="IPR036291">
    <property type="entry name" value="NAD(P)-bd_dom_sf"/>
</dbReference>
<dbReference type="Gene3D" id="3.40.50.720">
    <property type="entry name" value="NAD(P)-binding Rossmann-like Domain"/>
    <property type="match status" value="1"/>
</dbReference>
<comment type="caution">
    <text evidence="4">The sequence shown here is derived from an EMBL/GenBank/DDBJ whole genome shotgun (WGS) entry which is preliminary data.</text>
</comment>
<keyword evidence="5" id="KW-1185">Reference proteome</keyword>
<dbReference type="EMBL" id="BMKM01000015">
    <property type="protein sequence ID" value="GGE34054.1"/>
    <property type="molecule type" value="Genomic_DNA"/>
</dbReference>
<name>A0A8H9G336_9SPHI</name>
<evidence type="ECO:0000256" key="2">
    <source>
        <dbReference type="ARBA" id="ARBA00023002"/>
    </source>
</evidence>
<dbReference type="PRINTS" id="PR00081">
    <property type="entry name" value="GDHRDH"/>
</dbReference>
<organism evidence="4 5">
    <name type="scientific">Sphingobacterium cellulitidis</name>
    <dbReference type="NCBI Taxonomy" id="1768011"/>
    <lineage>
        <taxon>Bacteria</taxon>
        <taxon>Pseudomonadati</taxon>
        <taxon>Bacteroidota</taxon>
        <taxon>Sphingobacteriia</taxon>
        <taxon>Sphingobacteriales</taxon>
        <taxon>Sphingobacteriaceae</taxon>
        <taxon>Sphingobacterium</taxon>
    </lineage>
</organism>
<dbReference type="InterPro" id="IPR002347">
    <property type="entry name" value="SDR_fam"/>
</dbReference>
<dbReference type="GO" id="GO:0016616">
    <property type="term" value="F:oxidoreductase activity, acting on the CH-OH group of donors, NAD or NADP as acceptor"/>
    <property type="evidence" value="ECO:0007669"/>
    <property type="project" value="UniProtKB-ARBA"/>
</dbReference>
<keyword evidence="2" id="KW-0560">Oxidoreductase</keyword>
<gene>
    <name evidence="4" type="ORF">GCM10011516_34620</name>
</gene>
<dbReference type="PROSITE" id="PS00061">
    <property type="entry name" value="ADH_SHORT"/>
    <property type="match status" value="1"/>
</dbReference>
<dbReference type="InterPro" id="IPR020904">
    <property type="entry name" value="Sc_DH/Rdtase_CS"/>
</dbReference>
<comment type="similarity">
    <text evidence="1 3">Belongs to the short-chain dehydrogenases/reductases (SDR) family.</text>
</comment>
<proteinExistence type="inferred from homology"/>
<dbReference type="Pfam" id="PF00106">
    <property type="entry name" value="adh_short"/>
    <property type="match status" value="1"/>
</dbReference>
<protein>
    <submittedName>
        <fullName evidence="4">Short-chain dehydrogenase</fullName>
    </submittedName>
</protein>
<dbReference type="RefSeq" id="WP_094256116.1">
    <property type="nucleotide sequence ID" value="NZ_BMKM01000015.1"/>
</dbReference>